<dbReference type="InterPro" id="IPR011010">
    <property type="entry name" value="DNA_brk_join_enz"/>
</dbReference>
<gene>
    <name evidence="7" type="ORF">CK498_22740</name>
</gene>
<evidence type="ECO:0000313" key="8">
    <source>
        <dbReference type="Proteomes" id="UP000217771"/>
    </source>
</evidence>
<organism evidence="7 8">
    <name type="scientific">Halomonas salipaludis</name>
    <dbReference type="NCBI Taxonomy" id="2032625"/>
    <lineage>
        <taxon>Bacteria</taxon>
        <taxon>Pseudomonadati</taxon>
        <taxon>Pseudomonadota</taxon>
        <taxon>Gammaproteobacteria</taxon>
        <taxon>Oceanospirillales</taxon>
        <taxon>Halomonadaceae</taxon>
        <taxon>Halomonas</taxon>
    </lineage>
</organism>
<dbReference type="GO" id="GO:0003677">
    <property type="term" value="F:DNA binding"/>
    <property type="evidence" value="ECO:0007669"/>
    <property type="project" value="UniProtKB-KW"/>
</dbReference>
<keyword evidence="3" id="KW-0238">DNA-binding</keyword>
<dbReference type="PROSITE" id="PS51898">
    <property type="entry name" value="TYR_RECOMBINASE"/>
    <property type="match status" value="1"/>
</dbReference>
<feature type="compositionally biased region" description="Basic and acidic residues" evidence="5">
    <location>
        <begin position="157"/>
        <end position="172"/>
    </location>
</feature>
<evidence type="ECO:0000256" key="5">
    <source>
        <dbReference type="SAM" id="MobiDB-lite"/>
    </source>
</evidence>
<dbReference type="SUPFAM" id="SSF56349">
    <property type="entry name" value="DNA breaking-rejoining enzymes"/>
    <property type="match status" value="1"/>
</dbReference>
<sequence length="460" mass="51858">MAKVTEKLTTRVLERLARELPEGDEVWDADLSGYHVRAGKRGLALRVSYYNTAGQRRVLTLGRYGAPFTAAQAREDAKEALAIVAQSGDPRAVLEEAKAEAERQQQQTLRAYLEGPYTAYQKRKKDGAATLRRIRYAFFDWLDKPMGSLTRADVERWQAEQEAVKPPKDKGEPPSSPRAFSTLRRDYGALYTMLEHAAERKVIPANPLKGIKLQKPALTEDELAEQGAERRYLELEEVEKLFAGLETYQELKREQRRSSRAHGKAYLPDLDRVAYVDHVAPFIKVMYFTGFRPGDLFGLRWEHVNLAFATIRKVIEKTAHSRPEPQTFPLSRAAVVVLKTWWKQQGEPMAGLVFASSVNGRRMAQTAMQRPWAAVRKLGGLPDDLQLYTLRHNFASQLVMAGTDLLTVSKLMAHAEIQTTIAHYAHLAPDHKRDAVEAFAKLAPGQEADTAKDDARRALV</sequence>
<dbReference type="InterPro" id="IPR038488">
    <property type="entry name" value="Integrase_DNA-bd_sf"/>
</dbReference>
<dbReference type="RefSeq" id="WP_095623151.1">
    <property type="nucleotide sequence ID" value="NZ_NSKB01000011.1"/>
</dbReference>
<evidence type="ECO:0000313" key="7">
    <source>
        <dbReference type="EMBL" id="PAU74365.1"/>
    </source>
</evidence>
<protein>
    <submittedName>
        <fullName evidence="7">Integrase</fullName>
    </submittedName>
</protein>
<dbReference type="InterPro" id="IPR010998">
    <property type="entry name" value="Integrase_recombinase_N"/>
</dbReference>
<keyword evidence="4" id="KW-0233">DNA recombination</keyword>
<keyword evidence="2" id="KW-0229">DNA integration</keyword>
<dbReference type="InterPro" id="IPR002104">
    <property type="entry name" value="Integrase_catalytic"/>
</dbReference>
<dbReference type="InterPro" id="IPR013762">
    <property type="entry name" value="Integrase-like_cat_sf"/>
</dbReference>
<evidence type="ECO:0000256" key="1">
    <source>
        <dbReference type="ARBA" id="ARBA00008857"/>
    </source>
</evidence>
<evidence type="ECO:0000256" key="2">
    <source>
        <dbReference type="ARBA" id="ARBA00022908"/>
    </source>
</evidence>
<reference evidence="7 8" key="1">
    <citation type="submission" date="2017-08" db="EMBL/GenBank/DDBJ databases">
        <title>Halomonas alkalisoli sp. nov., isolated from saline alkaline soil.</title>
        <authorList>
            <person name="Wang D."/>
            <person name="Zhang G."/>
        </authorList>
    </citation>
    <scope>NUCLEOTIDE SEQUENCE [LARGE SCALE GENOMIC DNA]</scope>
    <source>
        <strain evidence="7 8">WRN001</strain>
    </source>
</reference>
<name>A0A2A2EPR1_9GAMM</name>
<dbReference type="GO" id="GO:0015074">
    <property type="term" value="P:DNA integration"/>
    <property type="evidence" value="ECO:0007669"/>
    <property type="project" value="UniProtKB-KW"/>
</dbReference>
<dbReference type="Gene3D" id="1.10.443.10">
    <property type="entry name" value="Intergrase catalytic core"/>
    <property type="match status" value="1"/>
</dbReference>
<dbReference type="InterPro" id="IPR025166">
    <property type="entry name" value="Integrase_DNA_bind_dom"/>
</dbReference>
<dbReference type="PANTHER" id="PTHR30349:SF64">
    <property type="entry name" value="PROPHAGE INTEGRASE INTD-RELATED"/>
    <property type="match status" value="1"/>
</dbReference>
<evidence type="ECO:0000256" key="4">
    <source>
        <dbReference type="ARBA" id="ARBA00023172"/>
    </source>
</evidence>
<dbReference type="Gene3D" id="3.30.160.390">
    <property type="entry name" value="Integrase, DNA-binding domain"/>
    <property type="match status" value="1"/>
</dbReference>
<dbReference type="GO" id="GO:0006310">
    <property type="term" value="P:DNA recombination"/>
    <property type="evidence" value="ECO:0007669"/>
    <property type="project" value="UniProtKB-KW"/>
</dbReference>
<dbReference type="EMBL" id="NSKB01000011">
    <property type="protein sequence ID" value="PAU74365.1"/>
    <property type="molecule type" value="Genomic_DNA"/>
</dbReference>
<comment type="similarity">
    <text evidence="1">Belongs to the 'phage' integrase family.</text>
</comment>
<dbReference type="Pfam" id="PF00589">
    <property type="entry name" value="Phage_integrase"/>
    <property type="match status" value="1"/>
</dbReference>
<accession>A0A2A2EPR1</accession>
<dbReference type="Gene3D" id="1.10.150.130">
    <property type="match status" value="1"/>
</dbReference>
<feature type="domain" description="Tyr recombinase" evidence="6">
    <location>
        <begin position="228"/>
        <end position="437"/>
    </location>
</feature>
<feature type="region of interest" description="Disordered" evidence="5">
    <location>
        <begin position="157"/>
        <end position="180"/>
    </location>
</feature>
<dbReference type="Proteomes" id="UP000217771">
    <property type="component" value="Unassembled WGS sequence"/>
</dbReference>
<keyword evidence="8" id="KW-1185">Reference proteome</keyword>
<dbReference type="OrthoDB" id="9057547at2"/>
<dbReference type="Pfam" id="PF13356">
    <property type="entry name" value="Arm-DNA-bind_3"/>
    <property type="match status" value="1"/>
</dbReference>
<evidence type="ECO:0000256" key="3">
    <source>
        <dbReference type="ARBA" id="ARBA00023125"/>
    </source>
</evidence>
<dbReference type="AlphaFoldDB" id="A0A2A2EPR1"/>
<dbReference type="PANTHER" id="PTHR30349">
    <property type="entry name" value="PHAGE INTEGRASE-RELATED"/>
    <property type="match status" value="1"/>
</dbReference>
<evidence type="ECO:0000259" key="6">
    <source>
        <dbReference type="PROSITE" id="PS51898"/>
    </source>
</evidence>
<proteinExistence type="inferred from homology"/>
<dbReference type="CDD" id="cd00796">
    <property type="entry name" value="INT_Rci_Hp1_C"/>
    <property type="match status" value="1"/>
</dbReference>
<dbReference type="InterPro" id="IPR050090">
    <property type="entry name" value="Tyrosine_recombinase_XerCD"/>
</dbReference>
<comment type="caution">
    <text evidence="7">The sequence shown here is derived from an EMBL/GenBank/DDBJ whole genome shotgun (WGS) entry which is preliminary data.</text>
</comment>